<evidence type="ECO:0000313" key="1">
    <source>
        <dbReference type="EMBL" id="QBP28170.1"/>
    </source>
</evidence>
<keyword evidence="2" id="KW-1185">Reference proteome</keyword>
<gene>
    <name evidence="1" type="ORF">IttPL_0156</name>
</gene>
<accession>A0A5B7LVY6</accession>
<sequence length="95" mass="10998">MNFKAQYMIDMRSMSDVEKHALGYYMEAFKHHTRDSNGKLYNLNATAAQQWIEDARVIGLQVNGTTVKAIHSQAKLDNCERVYTSVTQWLHNHLL</sequence>
<protein>
    <submittedName>
        <fullName evidence="1">Uncharacterized protein</fullName>
    </submittedName>
</protein>
<dbReference type="EMBL" id="MK443264">
    <property type="protein sequence ID" value="QBP28170.1"/>
    <property type="molecule type" value="Genomic_DNA"/>
</dbReference>
<reference evidence="1 2" key="1">
    <citation type="submission" date="2019-01" db="EMBL/GenBank/DDBJ databases">
        <title>Genomic characterization of Pseudomonas aeruginosa lytic bacteriophage IttPL.</title>
        <authorList>
            <person name="Alvi I.A."/>
            <person name="Asif M."/>
            <person name="Tabassum R."/>
            <person name="Abbas Z."/>
            <person name="Rehman S.U."/>
        </authorList>
    </citation>
    <scope>NUCLEOTIDE SEQUENCE [LARGE SCALE GENOMIC DNA]</scope>
</reference>
<evidence type="ECO:0000313" key="2">
    <source>
        <dbReference type="Proteomes" id="UP000321077"/>
    </source>
</evidence>
<proteinExistence type="predicted"/>
<dbReference type="Proteomes" id="UP000321077">
    <property type="component" value="Segment"/>
</dbReference>
<organism evidence="1 2">
    <name type="scientific">Pseudomonas phage ITTPL</name>
    <dbReference type="NCBI Taxonomy" id="2544984"/>
    <lineage>
        <taxon>Viruses</taxon>
        <taxon>Duplodnaviria</taxon>
        <taxon>Heunggongvirae</taxon>
        <taxon>Uroviricota</taxon>
        <taxon>Caudoviricetes</taxon>
        <taxon>Vandenendeviridae</taxon>
        <taxon>Skurskavirinae</taxon>
        <taxon>Pakpunavirus</taxon>
        <taxon>Pakpunavirus ITTPL</taxon>
    </lineage>
</organism>
<name>A0A5B7LVY6_9CAUD</name>